<dbReference type="SMART" id="SM00388">
    <property type="entry name" value="HisKA"/>
    <property type="match status" value="1"/>
</dbReference>
<feature type="compositionally biased region" description="Low complexity" evidence="7">
    <location>
        <begin position="410"/>
        <end position="433"/>
    </location>
</feature>
<dbReference type="PROSITE" id="PS50109">
    <property type="entry name" value="HIS_KIN"/>
    <property type="match status" value="1"/>
</dbReference>
<proteinExistence type="predicted"/>
<evidence type="ECO:0000256" key="1">
    <source>
        <dbReference type="ARBA" id="ARBA00000085"/>
    </source>
</evidence>
<feature type="domain" description="Response regulatory" evidence="9">
    <location>
        <begin position="1194"/>
        <end position="1318"/>
    </location>
</feature>
<organism evidence="10 11">
    <name type="scientific">Exophiala viscosa</name>
    <dbReference type="NCBI Taxonomy" id="2486360"/>
    <lineage>
        <taxon>Eukaryota</taxon>
        <taxon>Fungi</taxon>
        <taxon>Dikarya</taxon>
        <taxon>Ascomycota</taxon>
        <taxon>Pezizomycotina</taxon>
        <taxon>Eurotiomycetes</taxon>
        <taxon>Chaetothyriomycetidae</taxon>
        <taxon>Chaetothyriales</taxon>
        <taxon>Herpotrichiellaceae</taxon>
        <taxon>Exophiala</taxon>
    </lineage>
</organism>
<dbReference type="PROSITE" id="PS50110">
    <property type="entry name" value="RESPONSE_REGULATORY"/>
    <property type="match status" value="1"/>
</dbReference>
<gene>
    <name evidence="10" type="ORF">EDD36DRAFT_418866</name>
</gene>
<feature type="region of interest" description="Disordered" evidence="7">
    <location>
        <begin position="677"/>
        <end position="699"/>
    </location>
</feature>
<dbReference type="FunFam" id="1.10.287.130:FF:000023">
    <property type="entry name" value="Sensor histidine kinase/response regulator, putative"/>
    <property type="match status" value="1"/>
</dbReference>
<dbReference type="Gene3D" id="1.10.287.130">
    <property type="match status" value="1"/>
</dbReference>
<dbReference type="Proteomes" id="UP001203852">
    <property type="component" value="Unassembled WGS sequence"/>
</dbReference>
<feature type="compositionally biased region" description="Basic and acidic residues" evidence="7">
    <location>
        <begin position="391"/>
        <end position="408"/>
    </location>
</feature>
<dbReference type="PANTHER" id="PTHR43047:SF72">
    <property type="entry name" value="OSMOSENSING HISTIDINE PROTEIN KINASE SLN1"/>
    <property type="match status" value="1"/>
</dbReference>
<evidence type="ECO:0000256" key="6">
    <source>
        <dbReference type="PROSITE-ProRule" id="PRU00169"/>
    </source>
</evidence>
<dbReference type="SUPFAM" id="SSF52172">
    <property type="entry name" value="CheY-like"/>
    <property type="match status" value="1"/>
</dbReference>
<dbReference type="Gene3D" id="3.40.50.2300">
    <property type="match status" value="1"/>
</dbReference>
<dbReference type="InterPro" id="IPR001789">
    <property type="entry name" value="Sig_transdc_resp-reg_receiver"/>
</dbReference>
<sequence length="1318" mass="143709">MVSESARGREVLRYYQAWLDSAVGYNQSTQSPGTEQYHADGSRLRGSNDKALIAFAQLACLRLGAKRAIVTLVSESREYIIAEATKTLSFVSERGGHDEGDDLWFGNASMPRSEGMSQDALTPDHYTSADSDGQSLTTPALAVNDIRLDDRYRHLGFAGAGVTFFCGVPIISKAGVPIGVFNVTDDKPRNGLTRSELEFLREMSKIVMTHLEYSRNDVARSRGETMVNGLGRFLTGKSSLSDKGDPQAQQQERAEYPDQKSDSVPAKRNFLGMTITDADPRILRDEMANESRPEVLSSGRPIVSANKAPISVTGQHHSPNLGDGKGFSPGKSSKNTGHSVRPTGPGNATDAAGEIQKIFTRAAKILRECTSADGVVFYDAVSSNYAKRPDIADHQKQYADTERERDVTNDESSSDSQDSLSSRSSSTDSAGSDNDQRPHMLSSKGTKCEILGYSLDVSIDSTSNARSIESLRLTESGLRRFIRRYPNGKIFYFTPDGNISASEDDSASYLGGGLSTHRDRTARRNAKLRSTRAIADELIRIVPGARNVLWLPLWDFSKQRWSAGTFLWSRRPDRLIAAQDDLAYLTTFGSSLMNEISRANAVFADDTKATFLANISHELRSPLHGILGSVEFLQDTALNSFQSSMVTAVETCGKTLLDTVEHVLAYAKINQISKKYSKEPASKKSHNKSDDPGVGTTANDTLEEEFDLSVMIEETIESVLAGQTFRPSVSLPGQIRPIHSKQGRGVKLIEEIRTGVGRGADEFSSKVRLSLDIQRQDNWWVRTQPGAIRRILMNILGNALKYTEEGSIDISFTAVERAGARHGRKTVCLSVVDTGKGMSVDFLHNHAFTPFSQESRFSAGTGLGLSIVRHLVNSLGGKIEVQSEKDRGTEIKIWLTLPMVNPPSPLSGGQVLRESVMQQTPGMSICILKPRRPSGKDSGEENKGAGAKSIVEKSVRHTLKTWFGMHTIEAESMTGITTDFFMYVEPPPIQYFLEHHGRNGSAEREIPLIITATNTFESASFSSNEIHRLTDLGRILEVILQPPSCIANHVTKQVTPPSCGPQKLAKALHRCLARLDTLKRDPAAQKSDGPVSEAIPENRNTSTSELEARPSSESAPGLKVSAEASDDVDSVARSASDASQTEVNASSSLSLLGKESAVETDKTDTPSEPPNTNEDGSAVRTPTPVSPSQPGPNSVLLVDDNEINLNLLVAFMKRAKRPCVAVRDGLEALEAFKHACSDGGDGFRHVLMDITMPIMDGITATREIRSFERGNKTAQPATILALTGQVAEATRREMFEAGGDYFLPKPVKFKELIKLLDS</sequence>
<keyword evidence="3 6" id="KW-0597">Phosphoprotein</keyword>
<dbReference type="SUPFAM" id="SSF55874">
    <property type="entry name" value="ATPase domain of HSP90 chaperone/DNA topoisomerase II/histidine kinase"/>
    <property type="match status" value="1"/>
</dbReference>
<evidence type="ECO:0000313" key="11">
    <source>
        <dbReference type="Proteomes" id="UP001203852"/>
    </source>
</evidence>
<dbReference type="Pfam" id="PF00512">
    <property type="entry name" value="HisKA"/>
    <property type="match status" value="1"/>
</dbReference>
<dbReference type="InterPro" id="IPR005467">
    <property type="entry name" value="His_kinase_dom"/>
</dbReference>
<dbReference type="Pfam" id="PF01590">
    <property type="entry name" value="GAF"/>
    <property type="match status" value="1"/>
</dbReference>
<dbReference type="GO" id="GO:0000155">
    <property type="term" value="F:phosphorelay sensor kinase activity"/>
    <property type="evidence" value="ECO:0007669"/>
    <property type="project" value="InterPro"/>
</dbReference>
<evidence type="ECO:0000259" key="8">
    <source>
        <dbReference type="PROSITE" id="PS50109"/>
    </source>
</evidence>
<feature type="domain" description="Histidine kinase" evidence="8">
    <location>
        <begin position="614"/>
        <end position="899"/>
    </location>
</feature>
<evidence type="ECO:0000256" key="3">
    <source>
        <dbReference type="ARBA" id="ARBA00022553"/>
    </source>
</evidence>
<feature type="modified residue" description="4-aspartylphosphate" evidence="6">
    <location>
        <position position="1249"/>
    </location>
</feature>
<dbReference type="EC" id="2.7.13.3" evidence="2"/>
<dbReference type="PANTHER" id="PTHR43047">
    <property type="entry name" value="TWO-COMPONENT HISTIDINE PROTEIN KINASE"/>
    <property type="match status" value="1"/>
</dbReference>
<dbReference type="InterPro" id="IPR036097">
    <property type="entry name" value="HisK_dim/P_sf"/>
</dbReference>
<dbReference type="SMART" id="SM00387">
    <property type="entry name" value="HATPase_c"/>
    <property type="match status" value="1"/>
</dbReference>
<dbReference type="SMART" id="SM00448">
    <property type="entry name" value="REC"/>
    <property type="match status" value="1"/>
</dbReference>
<dbReference type="CDD" id="cd17546">
    <property type="entry name" value="REC_hyHK_CKI1_RcsC-like"/>
    <property type="match status" value="1"/>
</dbReference>
<dbReference type="Pfam" id="PF00072">
    <property type="entry name" value="Response_reg"/>
    <property type="match status" value="1"/>
</dbReference>
<protein>
    <recommendedName>
        <fullName evidence="2">histidine kinase</fullName>
        <ecNumber evidence="2">2.7.13.3</ecNumber>
    </recommendedName>
</protein>
<name>A0AAN6DTV4_9EURO</name>
<dbReference type="PRINTS" id="PR00344">
    <property type="entry name" value="BCTRLSENSOR"/>
</dbReference>
<dbReference type="CDD" id="cd00082">
    <property type="entry name" value="HisKA"/>
    <property type="match status" value="1"/>
</dbReference>
<keyword evidence="11" id="KW-1185">Reference proteome</keyword>
<evidence type="ECO:0000256" key="2">
    <source>
        <dbReference type="ARBA" id="ARBA00012438"/>
    </source>
</evidence>
<dbReference type="SUPFAM" id="SSF47384">
    <property type="entry name" value="Homodimeric domain of signal transducing histidine kinase"/>
    <property type="match status" value="1"/>
</dbReference>
<feature type="compositionally biased region" description="Basic and acidic residues" evidence="7">
    <location>
        <begin position="934"/>
        <end position="943"/>
    </location>
</feature>
<dbReference type="Gene3D" id="3.30.565.10">
    <property type="entry name" value="Histidine kinase-like ATPase, C-terminal domain"/>
    <property type="match status" value="1"/>
</dbReference>
<dbReference type="Pfam" id="PF02518">
    <property type="entry name" value="HATPase_c"/>
    <property type="match status" value="1"/>
</dbReference>
<feature type="region of interest" description="Disordered" evidence="7">
    <location>
        <begin position="391"/>
        <end position="443"/>
    </location>
</feature>
<accession>A0AAN6DTV4</accession>
<keyword evidence="5" id="KW-0418">Kinase</keyword>
<feature type="region of interest" description="Disordered" evidence="7">
    <location>
        <begin position="928"/>
        <end position="948"/>
    </location>
</feature>
<dbReference type="Gene3D" id="3.30.450.40">
    <property type="match status" value="1"/>
</dbReference>
<feature type="compositionally biased region" description="Polar residues" evidence="7">
    <location>
        <begin position="1140"/>
        <end position="1150"/>
    </location>
</feature>
<comment type="catalytic activity">
    <reaction evidence="1">
        <text>ATP + protein L-histidine = ADP + protein N-phospho-L-histidine.</text>
        <dbReference type="EC" id="2.7.13.3"/>
    </reaction>
</comment>
<dbReference type="GO" id="GO:0009927">
    <property type="term" value="F:histidine phosphotransfer kinase activity"/>
    <property type="evidence" value="ECO:0007669"/>
    <property type="project" value="TreeGrafter"/>
</dbReference>
<keyword evidence="4" id="KW-0808">Transferase</keyword>
<dbReference type="InterPro" id="IPR036890">
    <property type="entry name" value="HATPase_C_sf"/>
</dbReference>
<feature type="region of interest" description="Disordered" evidence="7">
    <location>
        <begin position="234"/>
        <end position="268"/>
    </location>
</feature>
<dbReference type="InterPro" id="IPR011006">
    <property type="entry name" value="CheY-like_superfamily"/>
</dbReference>
<evidence type="ECO:0000256" key="7">
    <source>
        <dbReference type="SAM" id="MobiDB-lite"/>
    </source>
</evidence>
<evidence type="ECO:0000256" key="4">
    <source>
        <dbReference type="ARBA" id="ARBA00022679"/>
    </source>
</evidence>
<comment type="caution">
    <text evidence="10">The sequence shown here is derived from an EMBL/GenBank/DDBJ whole genome shotgun (WGS) entry which is preliminary data.</text>
</comment>
<dbReference type="InterPro" id="IPR003018">
    <property type="entry name" value="GAF"/>
</dbReference>
<dbReference type="InterPro" id="IPR003661">
    <property type="entry name" value="HisK_dim/P_dom"/>
</dbReference>
<reference evidence="10" key="1">
    <citation type="journal article" date="2022" name="bioRxiv">
        <title>Deciphering the potential niche of two novel black yeast fungi from a biological soil crust based on their genomes, phenotypes, and melanin regulation.</title>
        <authorList>
            <consortium name="DOE Joint Genome Institute"/>
            <person name="Carr E.C."/>
            <person name="Barton Q."/>
            <person name="Grambo S."/>
            <person name="Sullivan M."/>
            <person name="Renfro C.M."/>
            <person name="Kuo A."/>
            <person name="Pangilinan J."/>
            <person name="Lipzen A."/>
            <person name="Keymanesh K."/>
            <person name="Savage E."/>
            <person name="Barry K."/>
            <person name="Grigoriev I.V."/>
            <person name="Riekhof W.R."/>
            <person name="Harris S.S."/>
        </authorList>
    </citation>
    <scope>NUCLEOTIDE SEQUENCE</scope>
    <source>
        <strain evidence="10">JF 03-4F</strain>
    </source>
</reference>
<dbReference type="SUPFAM" id="SSF55781">
    <property type="entry name" value="GAF domain-like"/>
    <property type="match status" value="1"/>
</dbReference>
<evidence type="ECO:0000259" key="9">
    <source>
        <dbReference type="PROSITE" id="PS50110"/>
    </source>
</evidence>
<dbReference type="InterPro" id="IPR003594">
    <property type="entry name" value="HATPase_dom"/>
</dbReference>
<evidence type="ECO:0000313" key="10">
    <source>
        <dbReference type="EMBL" id="KAI1612705.1"/>
    </source>
</evidence>
<feature type="compositionally biased region" description="Basic and acidic residues" evidence="7">
    <location>
        <begin position="252"/>
        <end position="261"/>
    </location>
</feature>
<feature type="compositionally biased region" description="Basic and acidic residues" evidence="7">
    <location>
        <begin position="1156"/>
        <end position="1165"/>
    </location>
</feature>
<feature type="region of interest" description="Disordered" evidence="7">
    <location>
        <begin position="1079"/>
        <end position="1195"/>
    </location>
</feature>
<feature type="compositionally biased region" description="Basic and acidic residues" evidence="7">
    <location>
        <begin position="677"/>
        <end position="691"/>
    </location>
</feature>
<dbReference type="InterPro" id="IPR029016">
    <property type="entry name" value="GAF-like_dom_sf"/>
</dbReference>
<dbReference type="GO" id="GO:0005886">
    <property type="term" value="C:plasma membrane"/>
    <property type="evidence" value="ECO:0007669"/>
    <property type="project" value="TreeGrafter"/>
</dbReference>
<dbReference type="EMBL" id="MU404354">
    <property type="protein sequence ID" value="KAI1612705.1"/>
    <property type="molecule type" value="Genomic_DNA"/>
</dbReference>
<dbReference type="InterPro" id="IPR004358">
    <property type="entry name" value="Sig_transdc_His_kin-like_C"/>
</dbReference>
<feature type="region of interest" description="Disordered" evidence="7">
    <location>
        <begin position="311"/>
        <end position="352"/>
    </location>
</feature>
<evidence type="ECO:0000256" key="5">
    <source>
        <dbReference type="ARBA" id="ARBA00022777"/>
    </source>
</evidence>